<protein>
    <recommendedName>
        <fullName evidence="4">Asp/Glu/Hydantoin racemase</fullName>
    </recommendedName>
</protein>
<dbReference type="InterPro" id="IPR015942">
    <property type="entry name" value="Asp/Glu/hydantoin_racemase"/>
</dbReference>
<dbReference type="Proteomes" id="UP000193077">
    <property type="component" value="Unassembled WGS sequence"/>
</dbReference>
<dbReference type="AlphaFoldDB" id="A0A1Y5TUZ0"/>
<dbReference type="NCBIfam" id="NF005679">
    <property type="entry name" value="PRK07475.1"/>
    <property type="match status" value="1"/>
</dbReference>
<evidence type="ECO:0000313" key="3">
    <source>
        <dbReference type="Proteomes" id="UP000193077"/>
    </source>
</evidence>
<keyword evidence="3" id="KW-1185">Reference proteome</keyword>
<evidence type="ECO:0000313" key="2">
    <source>
        <dbReference type="EMBL" id="SLN70338.1"/>
    </source>
</evidence>
<proteinExistence type="inferred from homology"/>
<dbReference type="OrthoDB" id="5465390at2"/>
<evidence type="ECO:0000256" key="1">
    <source>
        <dbReference type="ARBA" id="ARBA00038414"/>
    </source>
</evidence>
<comment type="similarity">
    <text evidence="1">Belongs to the HyuE racemase family.</text>
</comment>
<accession>A0A1Y5TUZ0</accession>
<dbReference type="Pfam" id="PF01177">
    <property type="entry name" value="Asp_Glu_race"/>
    <property type="match status" value="1"/>
</dbReference>
<dbReference type="RefSeq" id="WP_085797794.1">
    <property type="nucleotide sequence ID" value="NZ_FWFO01000005.1"/>
</dbReference>
<gene>
    <name evidence="2" type="ORF">TRL7639_04151</name>
</gene>
<dbReference type="InterPro" id="IPR053714">
    <property type="entry name" value="Iso_Racemase_Enz_sf"/>
</dbReference>
<dbReference type="Gene3D" id="3.40.50.12500">
    <property type="match status" value="1"/>
</dbReference>
<reference evidence="2 3" key="1">
    <citation type="submission" date="2017-03" db="EMBL/GenBank/DDBJ databases">
        <authorList>
            <person name="Afonso C.L."/>
            <person name="Miller P.J."/>
            <person name="Scott M.A."/>
            <person name="Spackman E."/>
            <person name="Goraichik I."/>
            <person name="Dimitrov K.M."/>
            <person name="Suarez D.L."/>
            <person name="Swayne D.E."/>
        </authorList>
    </citation>
    <scope>NUCLEOTIDE SEQUENCE [LARGE SCALE GENOMIC DNA]</scope>
    <source>
        <strain evidence="2 3">CECT 7639</strain>
    </source>
</reference>
<name>A0A1Y5TUZ0_9RHOB</name>
<dbReference type="EMBL" id="FWFO01000005">
    <property type="protein sequence ID" value="SLN70338.1"/>
    <property type="molecule type" value="Genomic_DNA"/>
</dbReference>
<organism evidence="2 3">
    <name type="scientific">Falsiruegeria litorea R37</name>
    <dbReference type="NCBI Taxonomy" id="1200284"/>
    <lineage>
        <taxon>Bacteria</taxon>
        <taxon>Pseudomonadati</taxon>
        <taxon>Pseudomonadota</taxon>
        <taxon>Alphaproteobacteria</taxon>
        <taxon>Rhodobacterales</taxon>
        <taxon>Roseobacteraceae</taxon>
        <taxon>Falsiruegeria</taxon>
    </lineage>
</organism>
<evidence type="ECO:0008006" key="4">
    <source>
        <dbReference type="Google" id="ProtNLM"/>
    </source>
</evidence>
<sequence>MATEFGGKSVYGAVLGILMLEARFPRIYGDIGNATTWPFPVQYRVVKGASPDKVVRKDPMLLVDDFIAAANELVESGCDGITTNCGFLALTQDRIAKAVPVPVATSSLMQIPMVQALMGPGKKVAVLTISKTTLTPAHMKAAGVSNLDEVPIFGTDGGRAFTRCILDNHEEIDFDACRQDMIDAAREIVETDRDIGAIVLECTNMVPYARDVRKVTGLPVYSIYSFVNWFHQGLMPQRFPLELDDPRAGLF</sequence>